<feature type="region of interest" description="Disordered" evidence="1">
    <location>
        <begin position="124"/>
        <end position="172"/>
    </location>
</feature>
<reference evidence="4" key="3">
    <citation type="journal article" date="2005" name="Nature">
        <title>The map-based sequence of the rice genome.</title>
        <authorList>
            <consortium name="International rice genome sequencing project (IRGSP)"/>
            <person name="Matsumoto T."/>
            <person name="Wu J."/>
            <person name="Kanamori H."/>
            <person name="Katayose Y."/>
            <person name="Fujisawa M."/>
            <person name="Namiki N."/>
            <person name="Mizuno H."/>
            <person name="Yamamoto K."/>
            <person name="Antonio B.A."/>
            <person name="Baba T."/>
            <person name="Sakata K."/>
            <person name="Nagamura Y."/>
            <person name="Aoki H."/>
            <person name="Arikawa K."/>
            <person name="Arita K."/>
            <person name="Bito T."/>
            <person name="Chiden Y."/>
            <person name="Fujitsuka N."/>
            <person name="Fukunaka R."/>
            <person name="Hamada M."/>
            <person name="Harada C."/>
            <person name="Hayashi A."/>
            <person name="Hijishita S."/>
            <person name="Honda M."/>
            <person name="Hosokawa S."/>
            <person name="Ichikawa Y."/>
            <person name="Idonuma A."/>
            <person name="Iijima M."/>
            <person name="Ikeda M."/>
            <person name="Ikeno M."/>
            <person name="Ito K."/>
            <person name="Ito S."/>
            <person name="Ito T."/>
            <person name="Ito Y."/>
            <person name="Ito Y."/>
            <person name="Iwabuchi A."/>
            <person name="Kamiya K."/>
            <person name="Karasawa W."/>
            <person name="Kurita K."/>
            <person name="Katagiri S."/>
            <person name="Kikuta A."/>
            <person name="Kobayashi H."/>
            <person name="Kobayashi N."/>
            <person name="Machita K."/>
            <person name="Maehara T."/>
            <person name="Masukawa M."/>
            <person name="Mizubayashi T."/>
            <person name="Mukai Y."/>
            <person name="Nagasaki H."/>
            <person name="Nagata Y."/>
            <person name="Naito S."/>
            <person name="Nakashima M."/>
            <person name="Nakama Y."/>
            <person name="Nakamichi Y."/>
            <person name="Nakamura M."/>
            <person name="Meguro A."/>
            <person name="Negishi M."/>
            <person name="Ohta I."/>
            <person name="Ohta T."/>
            <person name="Okamoto M."/>
            <person name="Ono N."/>
            <person name="Saji S."/>
            <person name="Sakaguchi M."/>
            <person name="Sakai K."/>
            <person name="Shibata M."/>
            <person name="Shimokawa T."/>
            <person name="Song J."/>
            <person name="Takazaki Y."/>
            <person name="Terasawa K."/>
            <person name="Tsugane M."/>
            <person name="Tsuji K."/>
            <person name="Ueda S."/>
            <person name="Waki K."/>
            <person name="Yamagata H."/>
            <person name="Yamamoto M."/>
            <person name="Yamamoto S."/>
            <person name="Yamane H."/>
            <person name="Yoshiki S."/>
            <person name="Yoshihara R."/>
            <person name="Yukawa K."/>
            <person name="Zhong H."/>
            <person name="Yano M."/>
            <person name="Yuan Q."/>
            <person name="Ouyang S."/>
            <person name="Liu J."/>
            <person name="Jones K.M."/>
            <person name="Gansberger K."/>
            <person name="Moffat K."/>
            <person name="Hill J."/>
            <person name="Bera J."/>
            <person name="Fadrosh D."/>
            <person name="Jin S."/>
            <person name="Johri S."/>
            <person name="Kim M."/>
            <person name="Overton L."/>
            <person name="Reardon M."/>
            <person name="Tsitrin T."/>
            <person name="Vuong H."/>
            <person name="Weaver B."/>
            <person name="Ciecko A."/>
            <person name="Tallon L."/>
            <person name="Jackson J."/>
            <person name="Pai G."/>
            <person name="Aken S.V."/>
            <person name="Utterback T."/>
            <person name="Reidmuller S."/>
            <person name="Feldblyum T."/>
            <person name="Hsiao J."/>
            <person name="Zismann V."/>
            <person name="Iobst S."/>
            <person name="de Vazeille A.R."/>
            <person name="Buell C.R."/>
            <person name="Ying K."/>
            <person name="Li Y."/>
            <person name="Lu T."/>
            <person name="Huang Y."/>
            <person name="Zhao Q."/>
            <person name="Feng Q."/>
            <person name="Zhang L."/>
            <person name="Zhu J."/>
            <person name="Weng Q."/>
            <person name="Mu J."/>
            <person name="Lu Y."/>
            <person name="Fan D."/>
            <person name="Liu Y."/>
            <person name="Guan J."/>
            <person name="Zhang Y."/>
            <person name="Yu S."/>
            <person name="Liu X."/>
            <person name="Zhang Y."/>
            <person name="Hong G."/>
            <person name="Han B."/>
            <person name="Choisne N."/>
            <person name="Demange N."/>
            <person name="Orjeda G."/>
            <person name="Samain S."/>
            <person name="Cattolico L."/>
            <person name="Pelletier E."/>
            <person name="Couloux A."/>
            <person name="Segurens B."/>
            <person name="Wincker P."/>
            <person name="D'Hont A."/>
            <person name="Scarpelli C."/>
            <person name="Weissenbach J."/>
            <person name="Salanoubat M."/>
            <person name="Quetier F."/>
            <person name="Yu Y."/>
            <person name="Kim H.R."/>
            <person name="Rambo T."/>
            <person name="Currie J."/>
            <person name="Collura K."/>
            <person name="Luo M."/>
            <person name="Yang T."/>
            <person name="Ammiraju J.S.S."/>
            <person name="Engler F."/>
            <person name="Soderlund C."/>
            <person name="Wing R.A."/>
            <person name="Palmer L.E."/>
            <person name="de la Bastide M."/>
            <person name="Spiegel L."/>
            <person name="Nascimento L."/>
            <person name="Zutavern T."/>
            <person name="O'Shaughnessy A."/>
            <person name="Dike S."/>
            <person name="Dedhia N."/>
            <person name="Preston R."/>
            <person name="Balija V."/>
            <person name="McCombie W.R."/>
            <person name="Chow T."/>
            <person name="Chen H."/>
            <person name="Chung M."/>
            <person name="Chen C."/>
            <person name="Shaw J."/>
            <person name="Wu H."/>
            <person name="Hsiao K."/>
            <person name="Chao Y."/>
            <person name="Chu M."/>
            <person name="Cheng C."/>
            <person name="Hour A."/>
            <person name="Lee P."/>
            <person name="Lin S."/>
            <person name="Lin Y."/>
            <person name="Liou J."/>
            <person name="Liu S."/>
            <person name="Hsing Y."/>
            <person name="Raghuvanshi S."/>
            <person name="Mohanty A."/>
            <person name="Bharti A.K."/>
            <person name="Gaur A."/>
            <person name="Gupta V."/>
            <person name="Kumar D."/>
            <person name="Ravi V."/>
            <person name="Vij S."/>
            <person name="Kapur A."/>
            <person name="Khurana P."/>
            <person name="Khurana P."/>
            <person name="Khurana J.P."/>
            <person name="Tyagi A.K."/>
            <person name="Gaikwad K."/>
            <person name="Singh A."/>
            <person name="Dalal V."/>
            <person name="Srivastava S."/>
            <person name="Dixit A."/>
            <person name="Pal A.K."/>
            <person name="Ghazi I.A."/>
            <person name="Yadav M."/>
            <person name="Pandit A."/>
            <person name="Bhargava A."/>
            <person name="Sureshbabu K."/>
            <person name="Batra K."/>
            <person name="Sharma T.R."/>
            <person name="Mohapatra T."/>
            <person name="Singh N.K."/>
            <person name="Messing J."/>
            <person name="Nelson A.B."/>
            <person name="Fuks G."/>
            <person name="Kavchok S."/>
            <person name="Keizer G."/>
            <person name="Linton E."/>
            <person name="Llaca V."/>
            <person name="Song R."/>
            <person name="Tanyolac B."/>
            <person name="Young S."/>
            <person name="Ho-Il K."/>
            <person name="Hahn J.H."/>
            <person name="Sangsakoo G."/>
            <person name="Vanavichit A."/>
            <person name="de Mattos Luiz.A.T."/>
            <person name="Zimmer P.D."/>
            <person name="Malone G."/>
            <person name="Dellagostin O."/>
            <person name="de Oliveira A.C."/>
            <person name="Bevan M."/>
            <person name="Bancroft I."/>
            <person name="Minx P."/>
            <person name="Cordum H."/>
            <person name="Wilson R."/>
            <person name="Cheng Z."/>
            <person name="Jin W."/>
            <person name="Jiang J."/>
            <person name="Leong S.A."/>
            <person name="Iwama H."/>
            <person name="Gojobori T."/>
            <person name="Itoh T."/>
            <person name="Niimura Y."/>
            <person name="Fujii Y."/>
            <person name="Habara T."/>
            <person name="Sakai H."/>
            <person name="Sato Y."/>
            <person name="Wilson G."/>
            <person name="Kumar K."/>
            <person name="McCouch S."/>
            <person name="Juretic N."/>
            <person name="Hoen D."/>
            <person name="Wright S."/>
            <person name="Bruskiewich R."/>
            <person name="Bureau T."/>
            <person name="Miyao A."/>
            <person name="Hirochika H."/>
            <person name="Nishikawa T."/>
            <person name="Kadowaki K."/>
            <person name="Sugiura M."/>
            <person name="Burr B."/>
            <person name="Sasaki T."/>
        </authorList>
    </citation>
    <scope>NUCLEOTIDE SEQUENCE [LARGE SCALE GENOMIC DNA]</scope>
    <source>
        <strain evidence="4">cv. Nipponbare</strain>
    </source>
</reference>
<dbReference type="AlphaFoldDB" id="Q69UW9"/>
<organism evidence="3 4">
    <name type="scientific">Oryza sativa subsp. japonica</name>
    <name type="common">Rice</name>
    <dbReference type="NCBI Taxonomy" id="39947"/>
    <lineage>
        <taxon>Eukaryota</taxon>
        <taxon>Viridiplantae</taxon>
        <taxon>Streptophyta</taxon>
        <taxon>Embryophyta</taxon>
        <taxon>Tracheophyta</taxon>
        <taxon>Spermatophyta</taxon>
        <taxon>Magnoliopsida</taxon>
        <taxon>Liliopsida</taxon>
        <taxon>Poales</taxon>
        <taxon>Poaceae</taxon>
        <taxon>BOP clade</taxon>
        <taxon>Oryzoideae</taxon>
        <taxon>Oryzeae</taxon>
        <taxon>Oryzinae</taxon>
        <taxon>Oryza</taxon>
        <taxon>Oryza sativa</taxon>
    </lineage>
</organism>
<feature type="region of interest" description="Disordered" evidence="1">
    <location>
        <begin position="1"/>
        <end position="76"/>
    </location>
</feature>
<name>Q69UW9_ORYSJ</name>
<protein>
    <submittedName>
        <fullName evidence="3">Uncharacterized protein</fullName>
    </submittedName>
</protein>
<evidence type="ECO:0000313" key="2">
    <source>
        <dbReference type="EMBL" id="BAD32882.1"/>
    </source>
</evidence>
<gene>
    <name evidence="3" type="ORF">OJ1230_H04.33</name>
    <name evidence="2" type="ORF">P0577H07.4</name>
</gene>
<dbReference type="EMBL" id="AP004325">
    <property type="protein sequence ID" value="BAD33082.1"/>
    <property type="molecule type" value="Genomic_DNA"/>
</dbReference>
<dbReference type="EMBL" id="AP003619">
    <property type="protein sequence ID" value="BAD32882.1"/>
    <property type="molecule type" value="Genomic_DNA"/>
</dbReference>
<proteinExistence type="predicted"/>
<evidence type="ECO:0000313" key="3">
    <source>
        <dbReference type="EMBL" id="BAD33082.1"/>
    </source>
</evidence>
<evidence type="ECO:0000256" key="1">
    <source>
        <dbReference type="SAM" id="MobiDB-lite"/>
    </source>
</evidence>
<reference evidence="2" key="1">
    <citation type="submission" date="2001-05" db="EMBL/GenBank/DDBJ databases">
        <title>Oryza sativa nipponbare(GA3) genomic DNA, chromosome 6, PAC clone:P0577H07.</title>
        <authorList>
            <person name="Sasaki T."/>
            <person name="Matsumoto T."/>
            <person name="Yamamoto K."/>
        </authorList>
    </citation>
    <scope>NUCLEOTIDE SEQUENCE</scope>
</reference>
<feature type="compositionally biased region" description="Basic and acidic residues" evidence="1">
    <location>
        <begin position="25"/>
        <end position="53"/>
    </location>
</feature>
<sequence length="301" mass="33796">MGRRRRPSATRTQPSAHGPPLTTDHQIHGPAREWGQRDDGSVREGKRSMREEGGEMTGSVREGKRSPDPPLPSPPMVDPQPLRFFIFSLSRFSIFCRIKERWRRWPLLQPVGGRRRRYYRKEPAGGATACGGARPLPPSPLTAGGKKGGESQRRQTTTADPPLRPLADPVEGAADPAEGVIQRKGGMGAWQSGSMRQWPAWRREVVLCIGNDDDDLALIDVTYPKRDVDNMQWFREITLLYRGHRLSAPFVLGLIPDCNQSKYTVSVLPFHKDGGRMARLLAFLHNRRVTVACVVAFFRTQ</sequence>
<reference evidence="3" key="2">
    <citation type="submission" date="2001-11" db="EMBL/GenBank/DDBJ databases">
        <title>Oryza sativa nipponbare(GA3) genomic DNA, chromosome 6, BAC clone:OJ1230_H04.</title>
        <authorList>
            <person name="Sasaki T."/>
            <person name="Matsumoto T."/>
            <person name="Yamamoto K."/>
        </authorList>
    </citation>
    <scope>NUCLEOTIDE SEQUENCE</scope>
</reference>
<accession>Q69UW9</accession>
<reference evidence="4" key="4">
    <citation type="journal article" date="2008" name="Nucleic Acids Res.">
        <title>The rice annotation project database (RAP-DB): 2008 update.</title>
        <authorList>
            <consortium name="The rice annotation project (RAP)"/>
        </authorList>
    </citation>
    <scope>GENOME REANNOTATION</scope>
    <source>
        <strain evidence="4">cv. Nipponbare</strain>
    </source>
</reference>
<dbReference type="Proteomes" id="UP000000763">
    <property type="component" value="Chromosome 6"/>
</dbReference>
<evidence type="ECO:0000313" key="4">
    <source>
        <dbReference type="Proteomes" id="UP000000763"/>
    </source>
</evidence>